<dbReference type="InterPro" id="IPR036922">
    <property type="entry name" value="Rieske_2Fe-2S_sf"/>
</dbReference>
<evidence type="ECO:0000259" key="6">
    <source>
        <dbReference type="PROSITE" id="PS51296"/>
    </source>
</evidence>
<evidence type="ECO:0000256" key="3">
    <source>
        <dbReference type="ARBA" id="ARBA00023002"/>
    </source>
</evidence>
<dbReference type="InterPro" id="IPR017941">
    <property type="entry name" value="Rieske_2Fe-2S"/>
</dbReference>
<dbReference type="PANTHER" id="PTHR21266:SF60">
    <property type="entry name" value="3-KETOSTEROID-9-ALPHA-MONOOXYGENASE, OXYGENASE COMPONENT"/>
    <property type="match status" value="1"/>
</dbReference>
<proteinExistence type="predicted"/>
<dbReference type="PROSITE" id="PS00570">
    <property type="entry name" value="RING_HYDROXYL_ALPHA"/>
    <property type="match status" value="1"/>
</dbReference>
<dbReference type="PANTHER" id="PTHR21266">
    <property type="entry name" value="IRON-SULFUR DOMAIN CONTAINING PROTEIN"/>
    <property type="match status" value="1"/>
</dbReference>
<keyword evidence="5" id="KW-0411">Iron-sulfur</keyword>
<dbReference type="GO" id="GO:0005506">
    <property type="term" value="F:iron ion binding"/>
    <property type="evidence" value="ECO:0007669"/>
    <property type="project" value="InterPro"/>
</dbReference>
<keyword evidence="3" id="KW-0560">Oxidoreductase</keyword>
<keyword evidence="1" id="KW-0001">2Fe-2S</keyword>
<evidence type="ECO:0000313" key="7">
    <source>
        <dbReference type="EMBL" id="CAA9294234.1"/>
    </source>
</evidence>
<dbReference type="InterPro" id="IPR050584">
    <property type="entry name" value="Cholesterol_7-desaturase"/>
</dbReference>
<protein>
    <recommendedName>
        <fullName evidence="6">Rieske domain-containing protein</fullName>
    </recommendedName>
</protein>
<dbReference type="GO" id="GO:0016705">
    <property type="term" value="F:oxidoreductase activity, acting on paired donors, with incorporation or reduction of molecular oxygen"/>
    <property type="evidence" value="ECO:0007669"/>
    <property type="project" value="UniProtKB-ARBA"/>
</dbReference>
<dbReference type="SUPFAM" id="SSF55961">
    <property type="entry name" value="Bet v1-like"/>
    <property type="match status" value="1"/>
</dbReference>
<dbReference type="Pfam" id="PF19112">
    <property type="entry name" value="VanA_C"/>
    <property type="match status" value="1"/>
</dbReference>
<evidence type="ECO:0000256" key="1">
    <source>
        <dbReference type="ARBA" id="ARBA00022714"/>
    </source>
</evidence>
<gene>
    <name evidence="7" type="ORF">AVDCRST_MAG92-4575</name>
</gene>
<dbReference type="Gene3D" id="3.90.380.10">
    <property type="entry name" value="Naphthalene 1,2-dioxygenase Alpha Subunit, Chain A, domain 1"/>
    <property type="match status" value="1"/>
</dbReference>
<keyword evidence="4" id="KW-0408">Iron</keyword>
<dbReference type="AlphaFoldDB" id="A0A6J4K2T7"/>
<dbReference type="EMBL" id="CADCTM010000803">
    <property type="protein sequence ID" value="CAA9294234.1"/>
    <property type="molecule type" value="Genomic_DNA"/>
</dbReference>
<reference evidence="7" key="1">
    <citation type="submission" date="2020-02" db="EMBL/GenBank/DDBJ databases">
        <authorList>
            <person name="Meier V. D."/>
        </authorList>
    </citation>
    <scope>NUCLEOTIDE SEQUENCE</scope>
    <source>
        <strain evidence="7">AVDCRST_MAG92</strain>
    </source>
</reference>
<keyword evidence="2" id="KW-0479">Metal-binding</keyword>
<dbReference type="InterPro" id="IPR044043">
    <property type="entry name" value="VanA_C_cat"/>
</dbReference>
<evidence type="ECO:0000256" key="2">
    <source>
        <dbReference type="ARBA" id="ARBA00022723"/>
    </source>
</evidence>
<dbReference type="PROSITE" id="PS51296">
    <property type="entry name" value="RIESKE"/>
    <property type="match status" value="1"/>
</dbReference>
<name>A0A6J4K2T7_9CYAN</name>
<dbReference type="Gene3D" id="2.102.10.10">
    <property type="entry name" value="Rieske [2Fe-2S] iron-sulphur domain"/>
    <property type="match status" value="1"/>
</dbReference>
<evidence type="ECO:0000256" key="5">
    <source>
        <dbReference type="ARBA" id="ARBA00023014"/>
    </source>
</evidence>
<dbReference type="InterPro" id="IPR015881">
    <property type="entry name" value="ARHD_Rieske_2Fe_2S"/>
</dbReference>
<accession>A0A6J4K2T7</accession>
<dbReference type="GO" id="GO:0051537">
    <property type="term" value="F:2 iron, 2 sulfur cluster binding"/>
    <property type="evidence" value="ECO:0007669"/>
    <property type="project" value="UniProtKB-KW"/>
</dbReference>
<feature type="domain" description="Rieske" evidence="6">
    <location>
        <begin position="12"/>
        <end position="114"/>
    </location>
</feature>
<dbReference type="GO" id="GO:0004497">
    <property type="term" value="F:monooxygenase activity"/>
    <property type="evidence" value="ECO:0007669"/>
    <property type="project" value="UniProtKB-ARBA"/>
</dbReference>
<evidence type="ECO:0000256" key="4">
    <source>
        <dbReference type="ARBA" id="ARBA00023004"/>
    </source>
</evidence>
<dbReference type="Pfam" id="PF00355">
    <property type="entry name" value="Rieske"/>
    <property type="match status" value="1"/>
</dbReference>
<sequence>MVDDVTLHNAWHPVVRAQDIKEGLLTPIRLLGEDLVLWRSKDEIIACLDLCPHRGASLSLGQVEDNTLVCPYHGLAFDNKGECVKIPAHPNLPPPKRACVQTYLTQERYGLVWITLGNPTQDIPTFFAWDEPNFSSVFCGPYHFKSSGCRVVENFLDVAHFPFVHEQVLGSRLHPVVNDYEVDFEADGITLRNVMVWQPNPDGTEQAGSSVYHYRVLRPLTACFSKNTQSGCLTIFFTVTPVEEEECIAWMLLAMNYSSDIPEAEQRAFQDRIVTQDIPIVESQRPKRLPLDLQAEFHLPCDRASVAYRKWLKQLGVTFGTI</sequence>
<organism evidence="7">
    <name type="scientific">uncultured Coleofasciculus sp</name>
    <dbReference type="NCBI Taxonomy" id="1267456"/>
    <lineage>
        <taxon>Bacteria</taxon>
        <taxon>Bacillati</taxon>
        <taxon>Cyanobacteriota</taxon>
        <taxon>Cyanophyceae</taxon>
        <taxon>Coleofasciculales</taxon>
        <taxon>Coleofasciculaceae</taxon>
        <taxon>Coleofasciculus</taxon>
        <taxon>environmental samples</taxon>
    </lineage>
</organism>
<dbReference type="SUPFAM" id="SSF50022">
    <property type="entry name" value="ISP domain"/>
    <property type="match status" value="1"/>
</dbReference>